<accession>A0ABY6QEZ2</accession>
<dbReference type="Pfam" id="PF13401">
    <property type="entry name" value="AAA_22"/>
    <property type="match status" value="1"/>
</dbReference>
<dbReference type="Gene3D" id="3.40.50.300">
    <property type="entry name" value="P-loop containing nucleotide triphosphate hydrolases"/>
    <property type="match status" value="1"/>
</dbReference>
<dbReference type="PANTHER" id="PTHR34301:SF8">
    <property type="entry name" value="ATPASE DOMAIN-CONTAINING PROTEIN"/>
    <property type="match status" value="1"/>
</dbReference>
<dbReference type="Proteomes" id="UP001164116">
    <property type="component" value="Chromosome"/>
</dbReference>
<name>A0ABY6QEZ2_9PSED</name>
<protein>
    <recommendedName>
        <fullName evidence="1">ORC1/DEAH AAA+ ATPase domain-containing protein</fullName>
    </recommendedName>
</protein>
<dbReference type="InterPro" id="IPR027417">
    <property type="entry name" value="P-loop_NTPase"/>
</dbReference>
<feature type="domain" description="ORC1/DEAH AAA+ ATPase" evidence="1">
    <location>
        <begin position="192"/>
        <end position="330"/>
    </location>
</feature>
<dbReference type="PANTHER" id="PTHR34301">
    <property type="entry name" value="DNA-BINDING PROTEIN-RELATED"/>
    <property type="match status" value="1"/>
</dbReference>
<evidence type="ECO:0000313" key="3">
    <source>
        <dbReference type="Proteomes" id="UP001164116"/>
    </source>
</evidence>
<keyword evidence="3" id="KW-1185">Reference proteome</keyword>
<dbReference type="RefSeq" id="WP_266245752.1">
    <property type="nucleotide sequence ID" value="NZ_CP112866.1"/>
</dbReference>
<dbReference type="EMBL" id="CP112866">
    <property type="protein sequence ID" value="UZW17912.1"/>
    <property type="molecule type" value="Genomic_DNA"/>
</dbReference>
<dbReference type="InterPro" id="IPR049945">
    <property type="entry name" value="AAA_22"/>
</dbReference>
<reference evidence="2" key="1">
    <citation type="submission" date="2022-11" db="EMBL/GenBank/DDBJ databases">
        <title>Taxonomic description of a new Pseudomonas species.</title>
        <authorList>
            <person name="Tambong J.T."/>
        </authorList>
    </citation>
    <scope>NUCLEOTIDE SEQUENCE</scope>
    <source>
        <strain evidence="2">S1Bt42</strain>
    </source>
</reference>
<sequence>MGTIKSDVTAQHLSKHPNENDFLNPFLNGFDINWAKRTRAFNTEVSIYFLSPLDHFKETFGFENELLLVYSPFATMEPRTLQAVEQIFSASPAKGRVETLNYFLVSDDEGVGEWLDGYLSSRQEARIIVAFSTKELKAAKGDEWFVRNTLNKYFFGRDLFNYSLPLVEDTYFFGRQSAIMEYYDSIRTCENKAIFGLRKTGKTSFLFKLKRLCESEKSAAVFYIDCKQPHIRKSRWYELLEDIAGEVSERLGIPHAEQYTERKASKSFVKLIKECFQNQHRVCFMLDEIEFISFISSKDPHWHDDYLELWQTLWSCQSQFKCLSFIIAGVNPSVVETDLVSGVQNPLFGIVPHRYLTGFSRDECRMMLRKLGKRMGMAFDYDASDRIRDWYGGHPLLIRQACSTLNSFLSEHNDHPFKIDIAAFEAQKSRIDQELTFYSNHAISEIRDFYPKEYEAFELLATGQELPFRERSKNNTSILHLCNYQLIRPSSTGFEINIPVIAQRVALDAQQKDGRELLYPIVNIELRASWLKRRIEEVSTDFGVLERLVSQVANANKLFGANSFPEGVRLSESRPVADRAEFSNFINTLNRCFVESIERHGSQSQRSSYFWNEVKNSYPFLWPVLHRIKVYRNDVDHLHLNQVTTDAYFECLQSDFEGRQFSQITEPYFVLQQRVLDRLLLALQKEIESRS</sequence>
<proteinExistence type="predicted"/>
<evidence type="ECO:0000259" key="1">
    <source>
        <dbReference type="Pfam" id="PF13401"/>
    </source>
</evidence>
<dbReference type="SUPFAM" id="SSF52540">
    <property type="entry name" value="P-loop containing nucleoside triphosphate hydrolases"/>
    <property type="match status" value="1"/>
</dbReference>
<gene>
    <name evidence="2" type="ORF">OSC50_21425</name>
</gene>
<evidence type="ECO:0000313" key="2">
    <source>
        <dbReference type="EMBL" id="UZW17912.1"/>
    </source>
</evidence>
<organism evidence="2 3">
    <name type="scientific">Pseudomonas quebecensis</name>
    <dbReference type="NCBI Taxonomy" id="2995174"/>
    <lineage>
        <taxon>Bacteria</taxon>
        <taxon>Pseudomonadati</taxon>
        <taxon>Pseudomonadota</taxon>
        <taxon>Gammaproteobacteria</taxon>
        <taxon>Pseudomonadales</taxon>
        <taxon>Pseudomonadaceae</taxon>
        <taxon>Pseudomonas</taxon>
    </lineage>
</organism>